<feature type="region of interest" description="Disordered" evidence="1">
    <location>
        <begin position="1"/>
        <end position="32"/>
    </location>
</feature>
<organism evidence="3 4">
    <name type="scientific">Mycobacterium gallinarum</name>
    <dbReference type="NCBI Taxonomy" id="39689"/>
    <lineage>
        <taxon>Bacteria</taxon>
        <taxon>Bacillati</taxon>
        <taxon>Actinomycetota</taxon>
        <taxon>Actinomycetes</taxon>
        <taxon>Mycobacteriales</taxon>
        <taxon>Mycobacteriaceae</taxon>
        <taxon>Mycobacterium</taxon>
    </lineage>
</organism>
<reference evidence="3 4" key="1">
    <citation type="journal article" date="2019" name="Emerg. Microbes Infect.">
        <title>Comprehensive subspecies identification of 175 nontuberculous mycobacteria species based on 7547 genomic profiles.</title>
        <authorList>
            <person name="Matsumoto Y."/>
            <person name="Kinjo T."/>
            <person name="Motooka D."/>
            <person name="Nabeya D."/>
            <person name="Jung N."/>
            <person name="Uechi K."/>
            <person name="Horii T."/>
            <person name="Iida T."/>
            <person name="Fujita J."/>
            <person name="Nakamura S."/>
        </authorList>
    </citation>
    <scope>NUCLEOTIDE SEQUENCE [LARGE SCALE GENOMIC DNA]</scope>
    <source>
        <strain evidence="3 4">JCM 6399</strain>
    </source>
</reference>
<dbReference type="Gene3D" id="1.10.1200.10">
    <property type="entry name" value="ACP-like"/>
    <property type="match status" value="1"/>
</dbReference>
<sequence>MSGGAPSTTRGKATLTSDSGVPSHAVTSSNPEAVSAALTEILREDMNVDTRRVTRESRLIDDVGLDSVAFAIGMVAIEDKLGVALSEEDLLSCGTVGDLEAAILAKVPAAHLNS</sequence>
<dbReference type="AlphaFoldDB" id="A0A9W4AY94"/>
<accession>A0A9W4AY94</accession>
<feature type="domain" description="Carrier" evidence="2">
    <location>
        <begin position="32"/>
        <end position="107"/>
    </location>
</feature>
<name>A0A9W4AY94_9MYCO</name>
<evidence type="ECO:0000256" key="1">
    <source>
        <dbReference type="SAM" id="MobiDB-lite"/>
    </source>
</evidence>
<dbReference type="Proteomes" id="UP000465785">
    <property type="component" value="Chromosome"/>
</dbReference>
<dbReference type="InterPro" id="IPR036736">
    <property type="entry name" value="ACP-like_sf"/>
</dbReference>
<gene>
    <name evidence="3" type="ORF">MGALJ_03660</name>
</gene>
<proteinExistence type="predicted"/>
<evidence type="ECO:0000313" key="3">
    <source>
        <dbReference type="EMBL" id="BBY90697.1"/>
    </source>
</evidence>
<dbReference type="NCBIfam" id="NF004533">
    <property type="entry name" value="PRK05883.1"/>
    <property type="match status" value="1"/>
</dbReference>
<dbReference type="SUPFAM" id="SSF47336">
    <property type="entry name" value="ACP-like"/>
    <property type="match status" value="1"/>
</dbReference>
<protein>
    <submittedName>
        <fullName evidence="3">Acyl carrier protein</fullName>
    </submittedName>
</protein>
<dbReference type="EMBL" id="AP022601">
    <property type="protein sequence ID" value="BBY90697.1"/>
    <property type="molecule type" value="Genomic_DNA"/>
</dbReference>
<evidence type="ECO:0000313" key="4">
    <source>
        <dbReference type="Proteomes" id="UP000465785"/>
    </source>
</evidence>
<dbReference type="RefSeq" id="WP_286201633.1">
    <property type="nucleotide sequence ID" value="NZ_AP022601.1"/>
</dbReference>
<dbReference type="KEGG" id="mgau:MGALJ_03660"/>
<evidence type="ECO:0000259" key="2">
    <source>
        <dbReference type="PROSITE" id="PS50075"/>
    </source>
</evidence>
<dbReference type="PROSITE" id="PS50075">
    <property type="entry name" value="CARRIER"/>
    <property type="match status" value="1"/>
</dbReference>
<dbReference type="InterPro" id="IPR009081">
    <property type="entry name" value="PP-bd_ACP"/>
</dbReference>
<dbReference type="Pfam" id="PF00550">
    <property type="entry name" value="PP-binding"/>
    <property type="match status" value="1"/>
</dbReference>
<keyword evidence="4" id="KW-1185">Reference proteome</keyword>